<evidence type="ECO:0000313" key="1">
    <source>
        <dbReference type="EMBL" id="WDM42528.1"/>
    </source>
</evidence>
<protein>
    <submittedName>
        <fullName evidence="1">Uncharacterized protein</fullName>
    </submittedName>
</protein>
<name>A0ABY7XN04_MICLT</name>
<dbReference type="EMBL" id="CP078075">
    <property type="protein sequence ID" value="WDM42528.1"/>
    <property type="molecule type" value="Genomic_DNA"/>
</dbReference>
<evidence type="ECO:0000313" key="2">
    <source>
        <dbReference type="Proteomes" id="UP001215097"/>
    </source>
</evidence>
<keyword evidence="2" id="KW-1185">Reference proteome</keyword>
<gene>
    <name evidence="1" type="ORF">KV395_04245</name>
</gene>
<organism evidence="1 2">
    <name type="scientific">Microbacterium luteolum</name>
    <name type="common">Aureobacterium luteolum</name>
    <dbReference type="NCBI Taxonomy" id="69367"/>
    <lineage>
        <taxon>Bacteria</taxon>
        <taxon>Bacillati</taxon>
        <taxon>Actinomycetota</taxon>
        <taxon>Actinomycetes</taxon>
        <taxon>Micrococcales</taxon>
        <taxon>Microbacteriaceae</taxon>
        <taxon>Microbacterium</taxon>
    </lineage>
</organism>
<accession>A0ABY7XN04</accession>
<proteinExistence type="predicted"/>
<dbReference type="Proteomes" id="UP001215097">
    <property type="component" value="Chromosome"/>
</dbReference>
<reference evidence="1 2" key="1">
    <citation type="submission" date="2021-06" db="EMBL/GenBank/DDBJ databases">
        <title>Genome-based taxonomic framework of Microbacterium strains isolated from marine environment, the description of four new species and reclassification of four preexisting species.</title>
        <authorList>
            <person name="Lee S.D."/>
            <person name="Kim S.-M."/>
            <person name="Byeon Y.-S."/>
            <person name="Yang H.L."/>
            <person name="Kim I.S."/>
        </authorList>
    </citation>
    <scope>NUCLEOTIDE SEQUENCE [LARGE SCALE GENOMIC DNA]</scope>
    <source>
        <strain evidence="1 2">KACC 14465</strain>
    </source>
</reference>
<dbReference type="RefSeq" id="WP_282216381.1">
    <property type="nucleotide sequence ID" value="NZ_BAAAUN010000001.1"/>
</dbReference>
<sequence>MTTAIDPPSGYFDLSGERAKFYESADGTYWQVMTDDRVVAVLHRDEKGWFGDSESKKRFLDPEEAARLARAGRI</sequence>